<keyword evidence="3" id="KW-1185">Reference proteome</keyword>
<protein>
    <submittedName>
        <fullName evidence="2">Uncharacterized protein</fullName>
    </submittedName>
</protein>
<evidence type="ECO:0000313" key="2">
    <source>
        <dbReference type="EMBL" id="KAJ8760577.1"/>
    </source>
</evidence>
<evidence type="ECO:0000313" key="3">
    <source>
        <dbReference type="Proteomes" id="UP001159364"/>
    </source>
</evidence>
<sequence>MLPAENSNSPLNMAEEDGGPASDIKSVDALADRIKGRKKQCSRMVGTLVVEIKLITFETHADFGGLDKK</sequence>
<comment type="caution">
    <text evidence="2">The sequence shown here is derived from an EMBL/GenBank/DDBJ whole genome shotgun (WGS) entry which is preliminary data.</text>
</comment>
<proteinExistence type="predicted"/>
<accession>A0AAV8T1M8</accession>
<reference evidence="2 3" key="1">
    <citation type="submission" date="2021-09" db="EMBL/GenBank/DDBJ databases">
        <title>Genomic insights and catalytic innovation underlie evolution of tropane alkaloids biosynthesis.</title>
        <authorList>
            <person name="Wang Y.-J."/>
            <person name="Tian T."/>
            <person name="Huang J.-P."/>
            <person name="Huang S.-X."/>
        </authorList>
    </citation>
    <scope>NUCLEOTIDE SEQUENCE [LARGE SCALE GENOMIC DNA]</scope>
    <source>
        <strain evidence="2">KIB-2018</strain>
        <tissue evidence="2">Leaf</tissue>
    </source>
</reference>
<gene>
    <name evidence="2" type="ORF">K2173_015244</name>
</gene>
<feature type="compositionally biased region" description="Polar residues" evidence="1">
    <location>
        <begin position="1"/>
        <end position="11"/>
    </location>
</feature>
<dbReference type="Proteomes" id="UP001159364">
    <property type="component" value="Linkage Group LG07"/>
</dbReference>
<feature type="region of interest" description="Disordered" evidence="1">
    <location>
        <begin position="1"/>
        <end position="23"/>
    </location>
</feature>
<organism evidence="2 3">
    <name type="scientific">Erythroxylum novogranatense</name>
    <dbReference type="NCBI Taxonomy" id="1862640"/>
    <lineage>
        <taxon>Eukaryota</taxon>
        <taxon>Viridiplantae</taxon>
        <taxon>Streptophyta</taxon>
        <taxon>Embryophyta</taxon>
        <taxon>Tracheophyta</taxon>
        <taxon>Spermatophyta</taxon>
        <taxon>Magnoliopsida</taxon>
        <taxon>eudicotyledons</taxon>
        <taxon>Gunneridae</taxon>
        <taxon>Pentapetalae</taxon>
        <taxon>rosids</taxon>
        <taxon>fabids</taxon>
        <taxon>Malpighiales</taxon>
        <taxon>Erythroxylaceae</taxon>
        <taxon>Erythroxylum</taxon>
    </lineage>
</organism>
<dbReference type="EMBL" id="JAIWQS010000007">
    <property type="protein sequence ID" value="KAJ8760577.1"/>
    <property type="molecule type" value="Genomic_DNA"/>
</dbReference>
<dbReference type="AlphaFoldDB" id="A0AAV8T1M8"/>
<name>A0AAV8T1M8_9ROSI</name>
<evidence type="ECO:0000256" key="1">
    <source>
        <dbReference type="SAM" id="MobiDB-lite"/>
    </source>
</evidence>